<reference evidence="2" key="1">
    <citation type="submission" date="2020-05" db="EMBL/GenBank/DDBJ databases">
        <authorList>
            <person name="Chiriac C."/>
            <person name="Salcher M."/>
            <person name="Ghai R."/>
            <person name="Kavagutti S V."/>
        </authorList>
    </citation>
    <scope>NUCLEOTIDE SEQUENCE</scope>
</reference>
<dbReference type="AlphaFoldDB" id="A0A6J6DZB1"/>
<dbReference type="PANTHER" id="PTHR43802">
    <property type="entry name" value="ENOYL-COA HYDRATASE"/>
    <property type="match status" value="1"/>
</dbReference>
<sequence>MSLEHVTSDYGETMTDVITYEVSERIATLTLNRPEARNALNTEVLRLLPSLMQQADNDDNVDVIILTGADPVFCAGLDLKELGDTADNLRGTGADGGKNSTGARGPFPQLTKPLIGAINGAAVTGGFELALNCDFLIASEHAKFGDTHSRVGVMPGWGLTVLLPQAIGVRRAREMSFTGNFMFADEALAFGLVNHVVSHDQLMPFTRQIARDIAGNEQDGVRNIRATYAHHVQEEQDWEFESQAGAQWRREQFDPKKVAERRAKIMERGRQQ</sequence>
<dbReference type="Pfam" id="PF00378">
    <property type="entry name" value="ECH_1"/>
    <property type="match status" value="1"/>
</dbReference>
<dbReference type="SUPFAM" id="SSF52096">
    <property type="entry name" value="ClpP/crotonase"/>
    <property type="match status" value="1"/>
</dbReference>
<dbReference type="PANTHER" id="PTHR43802:SF1">
    <property type="entry name" value="IP11341P-RELATED"/>
    <property type="match status" value="1"/>
</dbReference>
<protein>
    <submittedName>
        <fullName evidence="2">Unannotated protein</fullName>
    </submittedName>
</protein>
<gene>
    <name evidence="2" type="ORF">UFOPK1704_00351</name>
</gene>
<proteinExistence type="inferred from homology"/>
<name>A0A6J6DZB1_9ZZZZ</name>
<dbReference type="NCBIfam" id="NF004840">
    <property type="entry name" value="PRK06190.1"/>
    <property type="match status" value="1"/>
</dbReference>
<accession>A0A6J6DZB1</accession>
<evidence type="ECO:0000256" key="1">
    <source>
        <dbReference type="ARBA" id="ARBA00005254"/>
    </source>
</evidence>
<dbReference type="Gene3D" id="3.90.226.10">
    <property type="entry name" value="2-enoyl-CoA Hydratase, Chain A, domain 1"/>
    <property type="match status" value="1"/>
</dbReference>
<dbReference type="InterPro" id="IPR029045">
    <property type="entry name" value="ClpP/crotonase-like_dom_sf"/>
</dbReference>
<organism evidence="2">
    <name type="scientific">freshwater metagenome</name>
    <dbReference type="NCBI Taxonomy" id="449393"/>
    <lineage>
        <taxon>unclassified sequences</taxon>
        <taxon>metagenomes</taxon>
        <taxon>ecological metagenomes</taxon>
    </lineage>
</organism>
<evidence type="ECO:0000313" key="2">
    <source>
        <dbReference type="EMBL" id="CAB4569432.1"/>
    </source>
</evidence>
<comment type="similarity">
    <text evidence="1">Belongs to the enoyl-CoA hydratase/isomerase family.</text>
</comment>
<dbReference type="EMBL" id="CAEZTQ010000047">
    <property type="protein sequence ID" value="CAB4569432.1"/>
    <property type="molecule type" value="Genomic_DNA"/>
</dbReference>
<dbReference type="InterPro" id="IPR001753">
    <property type="entry name" value="Enoyl-CoA_hydra/iso"/>
</dbReference>
<dbReference type="CDD" id="cd06558">
    <property type="entry name" value="crotonase-like"/>
    <property type="match status" value="1"/>
</dbReference>